<gene>
    <name evidence="3" type="ORF">GCM10023082_20840</name>
</gene>
<evidence type="ECO:0000256" key="2">
    <source>
        <dbReference type="SAM" id="SignalP"/>
    </source>
</evidence>
<feature type="chain" id="PRO_5047043553" evidence="2">
    <location>
        <begin position="33"/>
        <end position="142"/>
    </location>
</feature>
<sequence length="142" mass="14111">MAVVKVRNLWTAFITAFFAVLATLGLTAPASAARSVAQPADQPADRGAETVLPAPAAPVPVPAPRAGAGGTAATQHGATARDRAPEAASAEAAPSERALPPTIRQRITAEAHGSSPSVRRIPAEQPLDSGLAGLGDVALAAA</sequence>
<comment type="caution">
    <text evidence="3">The sequence shown here is derived from an EMBL/GenBank/DDBJ whole genome shotgun (WGS) entry which is preliminary data.</text>
</comment>
<reference evidence="4" key="1">
    <citation type="journal article" date="2019" name="Int. J. Syst. Evol. Microbiol.">
        <title>The Global Catalogue of Microorganisms (GCM) 10K type strain sequencing project: providing services to taxonomists for standard genome sequencing and annotation.</title>
        <authorList>
            <consortium name="The Broad Institute Genomics Platform"/>
            <consortium name="The Broad Institute Genome Sequencing Center for Infectious Disease"/>
            <person name="Wu L."/>
            <person name="Ma J."/>
        </authorList>
    </citation>
    <scope>NUCLEOTIDE SEQUENCE [LARGE SCALE GENOMIC DNA]</scope>
    <source>
        <strain evidence="4">JCM 30846</strain>
    </source>
</reference>
<evidence type="ECO:0000313" key="3">
    <source>
        <dbReference type="EMBL" id="GAA3722818.1"/>
    </source>
</evidence>
<keyword evidence="4" id="KW-1185">Reference proteome</keyword>
<keyword evidence="2" id="KW-0732">Signal</keyword>
<dbReference type="EMBL" id="BAABEP010000010">
    <property type="protein sequence ID" value="GAA3722818.1"/>
    <property type="molecule type" value="Genomic_DNA"/>
</dbReference>
<dbReference type="Proteomes" id="UP001499884">
    <property type="component" value="Unassembled WGS sequence"/>
</dbReference>
<name>A0ABP7ERW4_9ACTN</name>
<dbReference type="InterPro" id="IPR045925">
    <property type="entry name" value="DUF6344"/>
</dbReference>
<proteinExistence type="predicted"/>
<evidence type="ECO:0000313" key="4">
    <source>
        <dbReference type="Proteomes" id="UP001499884"/>
    </source>
</evidence>
<dbReference type="Pfam" id="PF19871">
    <property type="entry name" value="DUF6344"/>
    <property type="match status" value="1"/>
</dbReference>
<dbReference type="RefSeq" id="WP_345644326.1">
    <property type="nucleotide sequence ID" value="NZ_BAABEP010000010.1"/>
</dbReference>
<feature type="compositionally biased region" description="Low complexity" evidence="1">
    <location>
        <begin position="86"/>
        <end position="98"/>
    </location>
</feature>
<protein>
    <submittedName>
        <fullName evidence="3">Uncharacterized protein</fullName>
    </submittedName>
</protein>
<organism evidence="3 4">
    <name type="scientific">Streptomyces tremellae</name>
    <dbReference type="NCBI Taxonomy" id="1124239"/>
    <lineage>
        <taxon>Bacteria</taxon>
        <taxon>Bacillati</taxon>
        <taxon>Actinomycetota</taxon>
        <taxon>Actinomycetes</taxon>
        <taxon>Kitasatosporales</taxon>
        <taxon>Streptomycetaceae</taxon>
        <taxon>Streptomyces</taxon>
    </lineage>
</organism>
<feature type="region of interest" description="Disordered" evidence="1">
    <location>
        <begin position="36"/>
        <end position="134"/>
    </location>
</feature>
<feature type="signal peptide" evidence="2">
    <location>
        <begin position="1"/>
        <end position="32"/>
    </location>
</feature>
<accession>A0ABP7ERW4</accession>
<evidence type="ECO:0000256" key="1">
    <source>
        <dbReference type="SAM" id="MobiDB-lite"/>
    </source>
</evidence>